<organism evidence="1 2">
    <name type="scientific">Carboxylicivirga marina</name>
    <dbReference type="NCBI Taxonomy" id="2800988"/>
    <lineage>
        <taxon>Bacteria</taxon>
        <taxon>Pseudomonadati</taxon>
        <taxon>Bacteroidota</taxon>
        <taxon>Bacteroidia</taxon>
        <taxon>Marinilabiliales</taxon>
        <taxon>Marinilabiliaceae</taxon>
        <taxon>Carboxylicivirga</taxon>
    </lineage>
</organism>
<dbReference type="Gene3D" id="3.30.1240.10">
    <property type="match status" value="1"/>
</dbReference>
<dbReference type="PANTHER" id="PTHR10000">
    <property type="entry name" value="PHOSPHOSERINE PHOSPHATASE"/>
    <property type="match status" value="1"/>
</dbReference>
<keyword evidence="1" id="KW-0378">Hydrolase</keyword>
<dbReference type="SFLD" id="SFLDG01144">
    <property type="entry name" value="C2.B.4:_PGP_Like"/>
    <property type="match status" value="1"/>
</dbReference>
<keyword evidence="2" id="KW-1185">Reference proteome</keyword>
<comment type="caution">
    <text evidence="1">The sequence shown here is derived from an EMBL/GenBank/DDBJ whole genome shotgun (WGS) entry which is preliminary data.</text>
</comment>
<protein>
    <submittedName>
        <fullName evidence="1">HAD family hydrolase</fullName>
    </submittedName>
</protein>
<dbReference type="SUPFAM" id="SSF56784">
    <property type="entry name" value="HAD-like"/>
    <property type="match status" value="1"/>
</dbReference>
<dbReference type="InterPro" id="IPR036412">
    <property type="entry name" value="HAD-like_sf"/>
</dbReference>
<dbReference type="RefSeq" id="WP_200463002.1">
    <property type="nucleotide sequence ID" value="NZ_JAENRR010000001.1"/>
</dbReference>
<dbReference type="GO" id="GO:0016787">
    <property type="term" value="F:hydrolase activity"/>
    <property type="evidence" value="ECO:0007669"/>
    <property type="project" value="UniProtKB-KW"/>
</dbReference>
<dbReference type="Pfam" id="PF08282">
    <property type="entry name" value="Hydrolase_3"/>
    <property type="match status" value="1"/>
</dbReference>
<dbReference type="InterPro" id="IPR000150">
    <property type="entry name" value="Cof"/>
</dbReference>
<evidence type="ECO:0000313" key="2">
    <source>
        <dbReference type="Proteomes" id="UP000605676"/>
    </source>
</evidence>
<dbReference type="PANTHER" id="PTHR10000:SF53">
    <property type="entry name" value="5-AMINO-6-(5-PHOSPHO-D-RIBITYLAMINO)URACIL PHOSPHATASE YBJI-RELATED"/>
    <property type="match status" value="1"/>
</dbReference>
<dbReference type="InterPro" id="IPR006379">
    <property type="entry name" value="HAD-SF_hydro_IIB"/>
</dbReference>
<dbReference type="SFLD" id="SFLDG01140">
    <property type="entry name" value="C2.B:_Phosphomannomutase_and_P"/>
    <property type="match status" value="1"/>
</dbReference>
<dbReference type="InterPro" id="IPR023214">
    <property type="entry name" value="HAD_sf"/>
</dbReference>
<sequence>MIKMIVSDMDGTLLNSNKQLPKDFIEVYQLMKAAKIQFVVASGRQYYTLVDEFAHFDHDIAYVAENGGFIHWGNNTQTMKPMKAGDAKEMIETLREQEGVNVVLCGQKGAYVEAGLSEEFNVELQKYYTKNQVVKNLLEVDDDILKIAVNDFKNLESSVYPLVKEKFDSDFQISTSSPIWFDVMPKGINKGEAIQLLQKELNILPEECMAFGDYLNDYEMLQSVYHSYAMDNAHPEIKSIARNVTASNDDNGVMEAIRQQLLHMAAK</sequence>
<dbReference type="NCBIfam" id="TIGR01484">
    <property type="entry name" value="HAD-SF-IIB"/>
    <property type="match status" value="1"/>
</dbReference>
<gene>
    <name evidence="1" type="ORF">JIV24_00365</name>
</gene>
<dbReference type="EMBL" id="JAENRR010000001">
    <property type="protein sequence ID" value="MBK3515771.1"/>
    <property type="molecule type" value="Genomic_DNA"/>
</dbReference>
<reference evidence="1 2" key="1">
    <citation type="submission" date="2021-01" db="EMBL/GenBank/DDBJ databases">
        <title>Carboxyliciviraga sp.nov., isolated from coastal sediments.</title>
        <authorList>
            <person name="Lu D."/>
            <person name="Zhang T."/>
        </authorList>
    </citation>
    <scope>NUCLEOTIDE SEQUENCE [LARGE SCALE GENOMIC DNA]</scope>
    <source>
        <strain evidence="1 2">N1Y132</strain>
    </source>
</reference>
<dbReference type="SFLD" id="SFLDS00003">
    <property type="entry name" value="Haloacid_Dehalogenase"/>
    <property type="match status" value="1"/>
</dbReference>
<dbReference type="NCBIfam" id="TIGR00099">
    <property type="entry name" value="Cof-subfamily"/>
    <property type="match status" value="1"/>
</dbReference>
<name>A0ABS1HDR7_9BACT</name>
<dbReference type="CDD" id="cd07518">
    <property type="entry name" value="HAD_YbiV-Like"/>
    <property type="match status" value="1"/>
</dbReference>
<evidence type="ECO:0000313" key="1">
    <source>
        <dbReference type="EMBL" id="MBK3515771.1"/>
    </source>
</evidence>
<proteinExistence type="predicted"/>
<dbReference type="Gene3D" id="3.40.50.1000">
    <property type="entry name" value="HAD superfamily/HAD-like"/>
    <property type="match status" value="1"/>
</dbReference>
<dbReference type="Proteomes" id="UP000605676">
    <property type="component" value="Unassembled WGS sequence"/>
</dbReference>
<accession>A0ABS1HDR7</accession>